<dbReference type="Proteomes" id="UP000663191">
    <property type="component" value="Chromosome"/>
</dbReference>
<dbReference type="Pfam" id="PF02517">
    <property type="entry name" value="Rce1-like"/>
    <property type="match status" value="1"/>
</dbReference>
<feature type="transmembrane region" description="Helical" evidence="1">
    <location>
        <begin position="26"/>
        <end position="48"/>
    </location>
</feature>
<proteinExistence type="predicted"/>
<dbReference type="GO" id="GO:0080120">
    <property type="term" value="P:CAAX-box protein maturation"/>
    <property type="evidence" value="ECO:0007669"/>
    <property type="project" value="UniProtKB-ARBA"/>
</dbReference>
<dbReference type="AlphaFoldDB" id="A0A8A2U8Q8"/>
<dbReference type="KEGG" id="hlo:J0X27_14340"/>
<dbReference type="OrthoDB" id="331240at2157"/>
<feature type="transmembrane region" description="Helical" evidence="1">
    <location>
        <begin position="106"/>
        <end position="127"/>
    </location>
</feature>
<dbReference type="PANTHER" id="PTHR39430">
    <property type="entry name" value="MEMBRANE-ASSOCIATED PROTEASE-RELATED"/>
    <property type="match status" value="1"/>
</dbReference>
<feature type="transmembrane region" description="Helical" evidence="1">
    <location>
        <begin position="139"/>
        <end position="160"/>
    </location>
</feature>
<reference evidence="3 4" key="1">
    <citation type="journal article" date="2006" name="Int. J. Syst. Evol. Microbiol.">
        <title>Haloterrigena longa sp. nov. and Haloterrigena limicola sp. nov., extremely halophilic archaea isolated from a salt lake.</title>
        <authorList>
            <person name="Cui H.L."/>
            <person name="Tohty D."/>
            <person name="Zhou P.J."/>
            <person name="Liu S.J."/>
        </authorList>
    </citation>
    <scope>NUCLEOTIDE SEQUENCE [LARGE SCALE GENOMIC DNA]</scope>
    <source>
        <strain evidence="3 4">ABH32</strain>
    </source>
</reference>
<dbReference type="GO" id="GO:0008237">
    <property type="term" value="F:metallopeptidase activity"/>
    <property type="evidence" value="ECO:0007669"/>
    <property type="project" value="UniProtKB-KW"/>
</dbReference>
<keyword evidence="1" id="KW-0472">Membrane</keyword>
<accession>A0A8A2U8Q8</accession>
<dbReference type="GO" id="GO:0006508">
    <property type="term" value="P:proteolysis"/>
    <property type="evidence" value="ECO:0007669"/>
    <property type="project" value="UniProtKB-KW"/>
</dbReference>
<feature type="transmembrane region" description="Helical" evidence="1">
    <location>
        <begin position="68"/>
        <end position="85"/>
    </location>
</feature>
<feature type="transmembrane region" description="Helical" evidence="1">
    <location>
        <begin position="214"/>
        <end position="231"/>
    </location>
</feature>
<dbReference type="PANTHER" id="PTHR39430:SF1">
    <property type="entry name" value="PROTEASE"/>
    <property type="match status" value="1"/>
</dbReference>
<keyword evidence="1" id="KW-1133">Transmembrane helix</keyword>
<keyword evidence="4" id="KW-1185">Reference proteome</keyword>
<evidence type="ECO:0000313" key="3">
    <source>
        <dbReference type="EMBL" id="QSW84615.1"/>
    </source>
</evidence>
<keyword evidence="3" id="KW-0482">Metalloprotease</keyword>
<organism evidence="3 4">
    <name type="scientific">Natrinema longum</name>
    <dbReference type="NCBI Taxonomy" id="370324"/>
    <lineage>
        <taxon>Archaea</taxon>
        <taxon>Methanobacteriati</taxon>
        <taxon>Methanobacteriota</taxon>
        <taxon>Stenosarchaea group</taxon>
        <taxon>Halobacteria</taxon>
        <taxon>Halobacteriales</taxon>
        <taxon>Natrialbaceae</taxon>
        <taxon>Natrinema</taxon>
    </lineage>
</organism>
<dbReference type="RefSeq" id="WP_207269843.1">
    <property type="nucleotide sequence ID" value="NZ_CP071463.1"/>
</dbReference>
<evidence type="ECO:0000313" key="4">
    <source>
        <dbReference type="Proteomes" id="UP000663191"/>
    </source>
</evidence>
<evidence type="ECO:0000256" key="1">
    <source>
        <dbReference type="SAM" id="Phobius"/>
    </source>
</evidence>
<keyword evidence="3" id="KW-0378">Hydrolase</keyword>
<evidence type="ECO:0000259" key="2">
    <source>
        <dbReference type="Pfam" id="PF02517"/>
    </source>
</evidence>
<feature type="domain" description="CAAX prenyl protease 2/Lysostaphin resistance protein A-like" evidence="2">
    <location>
        <begin position="74"/>
        <end position="176"/>
    </location>
</feature>
<keyword evidence="1" id="KW-0812">Transmembrane</keyword>
<sequence>MTISILARYVDRRHVSDYGFSLSPTWTVDVIAGTGLGILLVGIAFGVASQRGTITIVETLSSGAFDSFVVGMGVAVAGWVLVGFWEETLFRGVFITNAAEGLAARGLPPSFVLIGAWASSSAVYGAFHGPLGSQPDGVGLVYALAMTAVMGGLFGLAYVLSGELAFPIGLHVGINFAEVTLFFGEPGGVIASLLRVERTATASAVQFQSLDPMVIFPVFLLGYVAVVGWFYRRGRTLSIAVLSDSSDPHRPASQER</sequence>
<protein>
    <submittedName>
        <fullName evidence="3">CPBP family intramembrane metalloprotease</fullName>
    </submittedName>
</protein>
<keyword evidence="3" id="KW-0645">Protease</keyword>
<dbReference type="GO" id="GO:0004175">
    <property type="term" value="F:endopeptidase activity"/>
    <property type="evidence" value="ECO:0007669"/>
    <property type="project" value="UniProtKB-ARBA"/>
</dbReference>
<dbReference type="GeneID" id="63184946"/>
<name>A0A8A2U8Q8_9EURY</name>
<gene>
    <name evidence="3" type="ORF">J0X27_14340</name>
</gene>
<dbReference type="InterPro" id="IPR003675">
    <property type="entry name" value="Rce1/LyrA-like_dom"/>
</dbReference>
<dbReference type="EMBL" id="CP071463">
    <property type="protein sequence ID" value="QSW84615.1"/>
    <property type="molecule type" value="Genomic_DNA"/>
</dbReference>
<feature type="transmembrane region" description="Helical" evidence="1">
    <location>
        <begin position="172"/>
        <end position="194"/>
    </location>
</feature>